<accession>A0A7U0MGG8</accession>
<sequence length="231" mass="26125">MDVLVNLLCKYKFERLNNKLEYPIVVHCVPGAGKSSCIRELINADSRFVAYTFGEPDPPSLTGVRIESYRGVTVEGKFNVLDEYNLEQADLSKFFVVFGDPIQANTVYTLRADFICRTSRRFGKCTAQFLRDLGYEVQAEGEDTVQQGGLYDVDPFDTIVYCEEEVGCLLRRHNLEARSAAEVIGKTFESVTFVTSRDSIPVNERAIYYQCLTRHKKRLLVMSPNGTLTAT</sequence>
<dbReference type="InterPro" id="IPR027351">
    <property type="entry name" value="(+)RNA_virus_helicase_core_dom"/>
</dbReference>
<evidence type="ECO:0000313" key="2">
    <source>
        <dbReference type="EMBL" id="QQX32723.1"/>
    </source>
</evidence>
<gene>
    <name evidence="2" type="primary">TGB1</name>
</gene>
<dbReference type="EMBL" id="MW246812">
    <property type="protein sequence ID" value="QQX32723.1"/>
    <property type="molecule type" value="Genomic_RNA"/>
</dbReference>
<name>A0A7U0MGG8_HELVS</name>
<protein>
    <submittedName>
        <fullName evidence="2">TGB1</fullName>
    </submittedName>
    <submittedName>
        <fullName evidence="3">Triple gene block 1</fullName>
    </submittedName>
</protein>
<feature type="domain" description="(+)RNA virus helicase C-terminal" evidence="1">
    <location>
        <begin position="1"/>
        <end position="231"/>
    </location>
</feature>
<dbReference type="PROSITE" id="PS51657">
    <property type="entry name" value="PSRV_HELICASE"/>
    <property type="match status" value="1"/>
</dbReference>
<dbReference type="GO" id="GO:0005524">
    <property type="term" value="F:ATP binding"/>
    <property type="evidence" value="ECO:0007669"/>
    <property type="project" value="InterPro"/>
</dbReference>
<dbReference type="EMBL" id="MW207172">
    <property type="protein sequence ID" value="QQX32729.1"/>
    <property type="molecule type" value="Genomic_RNA"/>
</dbReference>
<dbReference type="Pfam" id="PF01443">
    <property type="entry name" value="Viral_helicase1"/>
    <property type="match status" value="1"/>
</dbReference>
<organism evidence="3">
    <name type="scientific">Helenium virus S</name>
    <name type="common">HelVS</name>
    <dbReference type="NCBI Taxonomy" id="12171"/>
    <lineage>
        <taxon>Viruses</taxon>
        <taxon>Riboviria</taxon>
        <taxon>Orthornavirae</taxon>
        <taxon>Kitrinoviricota</taxon>
        <taxon>Alsuviricetes</taxon>
        <taxon>Tymovirales</taxon>
        <taxon>Betaflexiviridae</taxon>
        <taxon>Quinvirinae</taxon>
        <taxon>Carlavirus</taxon>
        <taxon>Carlavirus sigmahelenii</taxon>
    </lineage>
</organism>
<evidence type="ECO:0000313" key="3">
    <source>
        <dbReference type="EMBL" id="QQX32729.1"/>
    </source>
</evidence>
<reference evidence="3" key="1">
    <citation type="journal article" date="2020" name="Front. Microbiol.">
        <title>A Mixed Infection of Helenium Virus S With Two Distinct Isolates of Butterbur Mosaic Virus, One of Which Has a Major Deletion in an Essential Gene.</title>
        <authorList>
            <person name="Hammond J."/>
            <person name="Reinsel M."/>
            <person name="Grinstead S."/>
            <person name="Lockhart B."/>
            <person name="Jordan R."/>
            <person name="Mollov D."/>
        </authorList>
    </citation>
    <scope>NUCLEOTIDE SEQUENCE</scope>
    <source>
        <strain evidence="2">HelVS-V</strain>
        <strain evidence="3">VR21</strain>
    </source>
</reference>
<evidence type="ECO:0000259" key="1">
    <source>
        <dbReference type="PROSITE" id="PS51657"/>
    </source>
</evidence>
<proteinExistence type="predicted"/>
<organismHost>
    <name type="scientific">Impatiens</name>
    <dbReference type="NCBI Taxonomy" id="35939"/>
</organismHost>
<organismHost>
    <name type="scientific">Helenium amarum</name>
    <dbReference type="NCBI Taxonomy" id="289417"/>
</organismHost>